<feature type="signal peptide" evidence="2">
    <location>
        <begin position="1"/>
        <end position="18"/>
    </location>
</feature>
<feature type="region of interest" description="Disordered" evidence="1">
    <location>
        <begin position="28"/>
        <end position="69"/>
    </location>
</feature>
<evidence type="ECO:0000313" key="4">
    <source>
        <dbReference type="Proteomes" id="UP000186292"/>
    </source>
</evidence>
<protein>
    <recommendedName>
        <fullName evidence="5">DUF5067 domain-containing protein</fullName>
    </recommendedName>
</protein>
<dbReference type="EMBL" id="FTOF01000009">
    <property type="protein sequence ID" value="SIS49999.1"/>
    <property type="molecule type" value="Genomic_DNA"/>
</dbReference>
<feature type="compositionally biased region" description="Polar residues" evidence="1">
    <location>
        <begin position="28"/>
        <end position="39"/>
    </location>
</feature>
<keyword evidence="4" id="KW-1185">Reference proteome</keyword>
<evidence type="ECO:0000256" key="1">
    <source>
        <dbReference type="SAM" id="MobiDB-lite"/>
    </source>
</evidence>
<accession>A0A1N7JKY9</accession>
<feature type="compositionally biased region" description="Basic and acidic residues" evidence="1">
    <location>
        <begin position="48"/>
        <end position="59"/>
    </location>
</feature>
<sequence>MRKALCTIAAVSSTLLLAGCGDDGVVDQESSLTPTTGVATPTEEPEEFETHSAEPKTTDEISGESVEDPGMDVSYKWQGTNYAPNGGTVVTVAVTNHSDNIMPPEALGEPELKYRGGEESASRLSAEDAGIEMEGLDLPLGKGATMNVQYAFDVSSGNLSDATFKIGNVVFEGNLNN</sequence>
<reference evidence="4" key="1">
    <citation type="submission" date="2017-01" db="EMBL/GenBank/DDBJ databases">
        <authorList>
            <person name="Varghese N."/>
            <person name="Submissions S."/>
        </authorList>
    </citation>
    <scope>NUCLEOTIDE SEQUENCE [LARGE SCALE GENOMIC DNA]</scope>
    <source>
        <strain evidence="4">DSM 44531</strain>
    </source>
</reference>
<organism evidence="3 4">
    <name type="scientific">Corynebacterium appendicis CIP 107643</name>
    <dbReference type="NCBI Taxonomy" id="1161099"/>
    <lineage>
        <taxon>Bacteria</taxon>
        <taxon>Bacillati</taxon>
        <taxon>Actinomycetota</taxon>
        <taxon>Actinomycetes</taxon>
        <taxon>Mycobacteriales</taxon>
        <taxon>Corynebacteriaceae</taxon>
        <taxon>Corynebacterium</taxon>
    </lineage>
</organism>
<name>A0A1N7JKY9_9CORY</name>
<dbReference type="PROSITE" id="PS51257">
    <property type="entry name" value="PROKAR_LIPOPROTEIN"/>
    <property type="match status" value="1"/>
</dbReference>
<evidence type="ECO:0008006" key="5">
    <source>
        <dbReference type="Google" id="ProtNLM"/>
    </source>
</evidence>
<dbReference type="AlphaFoldDB" id="A0A1N7JKY9"/>
<evidence type="ECO:0000256" key="2">
    <source>
        <dbReference type="SAM" id="SignalP"/>
    </source>
</evidence>
<dbReference type="RefSeq" id="WP_076599557.1">
    <property type="nucleotide sequence ID" value="NZ_CP046976.1"/>
</dbReference>
<evidence type="ECO:0000313" key="3">
    <source>
        <dbReference type="EMBL" id="SIS49999.1"/>
    </source>
</evidence>
<feature type="chain" id="PRO_5039397584" description="DUF5067 domain-containing protein" evidence="2">
    <location>
        <begin position="19"/>
        <end position="177"/>
    </location>
</feature>
<gene>
    <name evidence="3" type="ORF">SAMN05444817_10945</name>
</gene>
<proteinExistence type="predicted"/>
<keyword evidence="2" id="KW-0732">Signal</keyword>
<dbReference type="STRING" id="1161099.SAMN05444817_10945"/>
<dbReference type="OrthoDB" id="4419866at2"/>
<dbReference type="Proteomes" id="UP000186292">
    <property type="component" value="Unassembled WGS sequence"/>
</dbReference>